<name>A0ABU0ATA9_9FIRM</name>
<dbReference type="EMBL" id="JAUSTN010000002">
    <property type="protein sequence ID" value="MDQ0274513.1"/>
    <property type="molecule type" value="Genomic_DNA"/>
</dbReference>
<dbReference type="PANTHER" id="PTHR43875">
    <property type="entry name" value="MALTODEXTRIN IMPORT ATP-BINDING PROTEIN MSMX"/>
    <property type="match status" value="1"/>
</dbReference>
<dbReference type="PROSITE" id="PS00211">
    <property type="entry name" value="ABC_TRANSPORTER_1"/>
    <property type="match status" value="1"/>
</dbReference>
<comment type="caution">
    <text evidence="4">The sequence shown here is derived from an EMBL/GenBank/DDBJ whole genome shotgun (WGS) entry which is preliminary data.</text>
</comment>
<keyword evidence="2 4" id="KW-0067">ATP-binding</keyword>
<keyword evidence="5" id="KW-1185">Reference proteome</keyword>
<dbReference type="RefSeq" id="WP_023055586.1">
    <property type="nucleotide sequence ID" value="NZ_JAUSTN010000002.1"/>
</dbReference>
<dbReference type="GO" id="GO:0005524">
    <property type="term" value="F:ATP binding"/>
    <property type="evidence" value="ECO:0007669"/>
    <property type="project" value="UniProtKB-KW"/>
</dbReference>
<evidence type="ECO:0000313" key="4">
    <source>
        <dbReference type="EMBL" id="MDQ0274513.1"/>
    </source>
</evidence>
<dbReference type="Gene3D" id="3.40.50.300">
    <property type="entry name" value="P-loop containing nucleotide triphosphate hydrolases"/>
    <property type="match status" value="1"/>
</dbReference>
<gene>
    <name evidence="4" type="ORF">J2S72_000521</name>
</gene>
<feature type="domain" description="ABC transporter" evidence="3">
    <location>
        <begin position="3"/>
        <end position="238"/>
    </location>
</feature>
<dbReference type="InterPro" id="IPR003593">
    <property type="entry name" value="AAA+_ATPase"/>
</dbReference>
<dbReference type="SUPFAM" id="SSF52540">
    <property type="entry name" value="P-loop containing nucleoside triphosphate hydrolases"/>
    <property type="match status" value="1"/>
</dbReference>
<dbReference type="Proteomes" id="UP001236559">
    <property type="component" value="Unassembled WGS sequence"/>
</dbReference>
<proteinExistence type="predicted"/>
<dbReference type="InterPro" id="IPR003439">
    <property type="entry name" value="ABC_transporter-like_ATP-bd"/>
</dbReference>
<reference evidence="4 5" key="1">
    <citation type="submission" date="2023-07" db="EMBL/GenBank/DDBJ databases">
        <title>Genomic Encyclopedia of Type Strains, Phase IV (KMG-IV): sequencing the most valuable type-strain genomes for metagenomic binning, comparative biology and taxonomic classification.</title>
        <authorList>
            <person name="Goeker M."/>
        </authorList>
    </citation>
    <scope>NUCLEOTIDE SEQUENCE [LARGE SCALE GENOMIC DNA]</scope>
    <source>
        <strain evidence="4 5">DSM 22616</strain>
    </source>
</reference>
<dbReference type="InterPro" id="IPR047641">
    <property type="entry name" value="ABC_transpr_MalK/UgpC-like"/>
</dbReference>
<accession>A0ABU0ATA9</accession>
<dbReference type="Pfam" id="PF00005">
    <property type="entry name" value="ABC_tran"/>
    <property type="match status" value="1"/>
</dbReference>
<dbReference type="PROSITE" id="PS50893">
    <property type="entry name" value="ABC_TRANSPORTER_2"/>
    <property type="match status" value="1"/>
</dbReference>
<evidence type="ECO:0000313" key="5">
    <source>
        <dbReference type="Proteomes" id="UP001236559"/>
    </source>
</evidence>
<protein>
    <submittedName>
        <fullName evidence="4">Iron(III) transport system ATP-binding protein</fullName>
    </submittedName>
</protein>
<dbReference type="PANTHER" id="PTHR43875:SF1">
    <property type="entry name" value="OSMOPROTECTIVE COMPOUNDS UPTAKE ATP-BINDING PROTEIN GGTA"/>
    <property type="match status" value="1"/>
</dbReference>
<evidence type="ECO:0000259" key="3">
    <source>
        <dbReference type="PROSITE" id="PS50893"/>
    </source>
</evidence>
<dbReference type="InterPro" id="IPR017871">
    <property type="entry name" value="ABC_transporter-like_CS"/>
</dbReference>
<dbReference type="SMART" id="SM00382">
    <property type="entry name" value="AAA"/>
    <property type="match status" value="1"/>
</dbReference>
<sequence>MRLKLENICKSFGKKDVLKNINLEIESGKLTSFLGPSGCGKTTLLRIIAGLEKPDRGRIFFDDVCVFSKDENIDLPTEKRGLGFVFQDFSLWPHMTVYDNVAFGLKVKGDFKNIDKKVKSALKKVRLEGYEKRYPSMLSGGEQQRVSFARAIVIMPGCILFDEPLSALDAILRKQMRLELRELINELSITGIFVTHDQTEAMSMSEKIAVFHNGFLEQYDTPYNIYNHPNNEFVASFIGLGNWIKDDLMFRPEVASLNDFEGAKTFNTIVSKVQFLGNSYLLNVNHNEKTWSIFSNERLDVGDKLTIHIDEKNFIKI</sequence>
<dbReference type="InterPro" id="IPR027417">
    <property type="entry name" value="P-loop_NTPase"/>
</dbReference>
<keyword evidence="1" id="KW-0547">Nucleotide-binding</keyword>
<evidence type="ECO:0000256" key="1">
    <source>
        <dbReference type="ARBA" id="ARBA00022741"/>
    </source>
</evidence>
<evidence type="ECO:0000256" key="2">
    <source>
        <dbReference type="ARBA" id="ARBA00022840"/>
    </source>
</evidence>
<organism evidence="4 5">
    <name type="scientific">Peptoniphilus koenoeneniae</name>
    <dbReference type="NCBI Taxonomy" id="507751"/>
    <lineage>
        <taxon>Bacteria</taxon>
        <taxon>Bacillati</taxon>
        <taxon>Bacillota</taxon>
        <taxon>Tissierellia</taxon>
        <taxon>Tissierellales</taxon>
        <taxon>Peptoniphilaceae</taxon>
        <taxon>Peptoniphilus</taxon>
    </lineage>
</organism>